<evidence type="ECO:0000256" key="7">
    <source>
        <dbReference type="ARBA" id="ARBA00022795"/>
    </source>
</evidence>
<keyword evidence="7" id="KW-1005">Bacterial flagellum biogenesis</keyword>
<keyword evidence="6" id="KW-0145">Chemotaxis</keyword>
<evidence type="ECO:0000256" key="10">
    <source>
        <dbReference type="ARBA" id="ARBA00023225"/>
    </source>
</evidence>
<keyword evidence="11" id="KW-0966">Cell projection</keyword>
<evidence type="ECO:0000256" key="1">
    <source>
        <dbReference type="ARBA" id="ARBA00004413"/>
    </source>
</evidence>
<evidence type="ECO:0000256" key="4">
    <source>
        <dbReference type="ARBA" id="ARBA00022448"/>
    </source>
</evidence>
<dbReference type="KEGG" id="hhw:NCTC503_01121"/>
<evidence type="ECO:0000256" key="9">
    <source>
        <dbReference type="ARBA" id="ARBA00023136"/>
    </source>
</evidence>
<dbReference type="GO" id="GO:0071973">
    <property type="term" value="P:bacterial-type flagellum-dependent cell motility"/>
    <property type="evidence" value="ECO:0007669"/>
    <property type="project" value="InterPro"/>
</dbReference>
<dbReference type="GO" id="GO:0006935">
    <property type="term" value="P:chemotaxis"/>
    <property type="evidence" value="ECO:0007669"/>
    <property type="project" value="UniProtKB-KW"/>
</dbReference>
<dbReference type="GO" id="GO:0009288">
    <property type="term" value="C:bacterial-type flagellum"/>
    <property type="evidence" value="ECO:0007669"/>
    <property type="project" value="InterPro"/>
</dbReference>
<evidence type="ECO:0000256" key="5">
    <source>
        <dbReference type="ARBA" id="ARBA00022475"/>
    </source>
</evidence>
<dbReference type="NCBIfam" id="TIGR02473">
    <property type="entry name" value="flagell_FliJ"/>
    <property type="match status" value="1"/>
</dbReference>
<evidence type="ECO:0000256" key="2">
    <source>
        <dbReference type="ARBA" id="ARBA00010004"/>
    </source>
</evidence>
<comment type="subcellular location">
    <subcellularLocation>
        <location evidence="1">Cell membrane</location>
        <topology evidence="1">Peripheral membrane protein</topology>
        <orientation evidence="1">Cytoplasmic side</orientation>
    </subcellularLocation>
</comment>
<accession>A0A4U9R8N6</accession>
<dbReference type="Pfam" id="PF02050">
    <property type="entry name" value="FliJ"/>
    <property type="match status" value="1"/>
</dbReference>
<keyword evidence="9" id="KW-0472">Membrane</keyword>
<evidence type="ECO:0000313" key="11">
    <source>
        <dbReference type="EMBL" id="VTQ87699.1"/>
    </source>
</evidence>
<keyword evidence="12" id="KW-1185">Reference proteome</keyword>
<comment type="similarity">
    <text evidence="2">Belongs to the FliJ family.</text>
</comment>
<dbReference type="InterPro" id="IPR012823">
    <property type="entry name" value="Flagell_FliJ"/>
</dbReference>
<keyword evidence="11" id="KW-0282">Flagellum</keyword>
<keyword evidence="8" id="KW-0653">Protein transport</keyword>
<dbReference type="GO" id="GO:0015031">
    <property type="term" value="P:protein transport"/>
    <property type="evidence" value="ECO:0007669"/>
    <property type="project" value="UniProtKB-KW"/>
</dbReference>
<protein>
    <recommendedName>
        <fullName evidence="3">Flagellar FliJ protein</fullName>
    </recommendedName>
</protein>
<sequence>MGNKFEFKLQKLLDIRMKEEDFSKMEFKRALEDRNMIANKIDELESTYSKYNIFSTEDNLMDRKLKVSYLKFLTSSIDKANIELNKKTEILNIKRVDLNKKQIRRKTVETLKCNDYSEFLKEEKLFQQKLNDELALYGFMRKNKELVK</sequence>
<keyword evidence="4" id="KW-0813">Transport</keyword>
<keyword evidence="5" id="KW-1003">Cell membrane</keyword>
<keyword evidence="11" id="KW-0969">Cilium</keyword>
<proteinExistence type="inferred from homology"/>
<dbReference type="InterPro" id="IPR053716">
    <property type="entry name" value="Flag_assembly_chemotaxis_eff"/>
</dbReference>
<dbReference type="GO" id="GO:0005886">
    <property type="term" value="C:plasma membrane"/>
    <property type="evidence" value="ECO:0007669"/>
    <property type="project" value="UniProtKB-SubCell"/>
</dbReference>
<organism evidence="11 12">
    <name type="scientific">Hathewaya histolytica</name>
    <name type="common">Clostridium histolyticum</name>
    <dbReference type="NCBI Taxonomy" id="1498"/>
    <lineage>
        <taxon>Bacteria</taxon>
        <taxon>Bacillati</taxon>
        <taxon>Bacillota</taxon>
        <taxon>Clostridia</taxon>
        <taxon>Eubacteriales</taxon>
        <taxon>Clostridiaceae</taxon>
        <taxon>Hathewaya</taxon>
    </lineage>
</organism>
<gene>
    <name evidence="11" type="primary">fliJ</name>
    <name evidence="11" type="ORF">NCTC503_01121</name>
</gene>
<dbReference type="GO" id="GO:0044781">
    <property type="term" value="P:bacterial-type flagellum organization"/>
    <property type="evidence" value="ECO:0007669"/>
    <property type="project" value="UniProtKB-KW"/>
</dbReference>
<evidence type="ECO:0000256" key="8">
    <source>
        <dbReference type="ARBA" id="ARBA00022927"/>
    </source>
</evidence>
<evidence type="ECO:0000256" key="6">
    <source>
        <dbReference type="ARBA" id="ARBA00022500"/>
    </source>
</evidence>
<dbReference type="RefSeq" id="WP_171011984.1">
    <property type="nucleotide sequence ID" value="NZ_CBCRUQ010000004.1"/>
</dbReference>
<dbReference type="EMBL" id="LR590481">
    <property type="protein sequence ID" value="VTQ87699.1"/>
    <property type="molecule type" value="Genomic_DNA"/>
</dbReference>
<evidence type="ECO:0000256" key="3">
    <source>
        <dbReference type="ARBA" id="ARBA00020392"/>
    </source>
</evidence>
<dbReference type="Gene3D" id="1.10.287.1700">
    <property type="match status" value="1"/>
</dbReference>
<evidence type="ECO:0000313" key="12">
    <source>
        <dbReference type="Proteomes" id="UP000308489"/>
    </source>
</evidence>
<keyword evidence="10" id="KW-1006">Bacterial flagellum protein export</keyword>
<reference evidence="11 12" key="1">
    <citation type="submission" date="2019-05" db="EMBL/GenBank/DDBJ databases">
        <authorList>
            <consortium name="Pathogen Informatics"/>
        </authorList>
    </citation>
    <scope>NUCLEOTIDE SEQUENCE [LARGE SCALE GENOMIC DNA]</scope>
    <source>
        <strain evidence="11 12">NCTC503</strain>
    </source>
</reference>
<dbReference type="AlphaFoldDB" id="A0A4U9R8N6"/>
<dbReference type="Proteomes" id="UP000308489">
    <property type="component" value="Chromosome 1"/>
</dbReference>
<name>A0A4U9R8N6_HATHI</name>